<evidence type="ECO:0000313" key="3">
    <source>
        <dbReference type="Proteomes" id="UP000254572"/>
    </source>
</evidence>
<keyword evidence="3" id="KW-1185">Reference proteome</keyword>
<feature type="signal peptide" evidence="1">
    <location>
        <begin position="1"/>
        <end position="33"/>
    </location>
</feature>
<protein>
    <submittedName>
        <fullName evidence="2">Uncharacterized protein</fullName>
    </submittedName>
</protein>
<evidence type="ECO:0000256" key="1">
    <source>
        <dbReference type="SAM" id="SignalP"/>
    </source>
</evidence>
<dbReference type="RefSeq" id="WP_115610965.1">
    <property type="nucleotide sequence ID" value="NZ_JBHLZC010000001.1"/>
</dbReference>
<dbReference type="Proteomes" id="UP000254572">
    <property type="component" value="Unassembled WGS sequence"/>
</dbReference>
<reference evidence="2 3" key="1">
    <citation type="submission" date="2018-06" db="EMBL/GenBank/DDBJ databases">
        <authorList>
            <consortium name="Pathogen Informatics"/>
            <person name="Doyle S."/>
        </authorList>
    </citation>
    <scope>NUCLEOTIDE SEQUENCE [LARGE SCALE GENOMIC DNA]</scope>
    <source>
        <strain evidence="2 3">NCTC13294</strain>
    </source>
</reference>
<feature type="chain" id="PRO_5016963463" evidence="1">
    <location>
        <begin position="34"/>
        <end position="280"/>
    </location>
</feature>
<name>A0A381E339_9GAMM</name>
<dbReference type="EMBL" id="UFUW01000001">
    <property type="protein sequence ID" value="SUX20394.1"/>
    <property type="molecule type" value="Genomic_DNA"/>
</dbReference>
<accession>A0A381E339</accession>
<proteinExistence type="predicted"/>
<organism evidence="2 3">
    <name type="scientific">Cardiobacterium valvarum</name>
    <dbReference type="NCBI Taxonomy" id="194702"/>
    <lineage>
        <taxon>Bacteria</taxon>
        <taxon>Pseudomonadati</taxon>
        <taxon>Pseudomonadota</taxon>
        <taxon>Gammaproteobacteria</taxon>
        <taxon>Cardiobacteriales</taxon>
        <taxon>Cardiobacteriaceae</taxon>
        <taxon>Cardiobacterium</taxon>
    </lineage>
</organism>
<gene>
    <name evidence="2" type="ORF">NCTC13294_00731</name>
</gene>
<keyword evidence="1" id="KW-0732">Signal</keyword>
<evidence type="ECO:0000313" key="2">
    <source>
        <dbReference type="EMBL" id="SUX20394.1"/>
    </source>
</evidence>
<sequence>MINQPTNTARKPLLLALGLATIAMFAVCDNAQAEETAKAADLSESAVESRASDADVSAGKVLASRQALPQADTKTQHECPTGISPAQTREQLAENMLSFAKNARDKGREFYSRHNIACYFQGDINWIVFSKGDNEGDKKKEVLTELPDIWGIDGVDSLNILHILPSEDYEFEILYDSQDKGYTITLSGIDKDFNPIPVLDKYFTDTARHGYHDPIKEGDMGITKRYNPYISIDRKKPIEYYSGIKYSYGQELKSSWGLEMTTEAYAFQLWITYSPKQTDD</sequence>
<dbReference type="AlphaFoldDB" id="A0A381E339"/>